<dbReference type="EMBL" id="BMQV01000004">
    <property type="protein sequence ID" value="GGP42507.1"/>
    <property type="molecule type" value="Genomic_DNA"/>
</dbReference>
<dbReference type="Proteomes" id="UP000654367">
    <property type="component" value="Unassembled WGS sequence"/>
</dbReference>
<dbReference type="RefSeq" id="WP_188917247.1">
    <property type="nucleotide sequence ID" value="NZ_BMQV01000004.1"/>
</dbReference>
<evidence type="ECO:0000313" key="3">
    <source>
        <dbReference type="Proteomes" id="UP000654367"/>
    </source>
</evidence>
<feature type="transmembrane region" description="Helical" evidence="1">
    <location>
        <begin position="6"/>
        <end position="23"/>
    </location>
</feature>
<name>A0ABQ2Q3P1_9GAMM</name>
<keyword evidence="1" id="KW-1133">Transmembrane helix</keyword>
<sequence>MTFPWVRIVLMLVIVGLSSFFLINSRVLILPSSHSSTPQLSSISSPVCTAILNCEPTSLKQSTDVTQVSSVAVIDINASRLGYVGKNSLNPDITPVTGPNDIHYVPTYSARYINLAQHQADDVNPNYVLAYEFVSPPIPSLEIGYQINFSPQLDWVLSTASGPSRMSAWKESNQLFVLAHTC</sequence>
<gene>
    <name evidence="2" type="ORF">GCM10009409_06590</name>
</gene>
<evidence type="ECO:0000256" key="1">
    <source>
        <dbReference type="SAM" id="Phobius"/>
    </source>
</evidence>
<accession>A0ABQ2Q3P1</accession>
<organism evidence="2 3">
    <name type="scientific">Shewanella saliphila</name>
    <dbReference type="NCBI Taxonomy" id="2282698"/>
    <lineage>
        <taxon>Bacteria</taxon>
        <taxon>Pseudomonadati</taxon>
        <taxon>Pseudomonadota</taxon>
        <taxon>Gammaproteobacteria</taxon>
        <taxon>Alteromonadales</taxon>
        <taxon>Shewanellaceae</taxon>
        <taxon>Shewanella</taxon>
    </lineage>
</organism>
<comment type="caution">
    <text evidence="2">The sequence shown here is derived from an EMBL/GenBank/DDBJ whole genome shotgun (WGS) entry which is preliminary data.</text>
</comment>
<keyword evidence="1" id="KW-0472">Membrane</keyword>
<keyword evidence="1" id="KW-0812">Transmembrane</keyword>
<keyword evidence="3" id="KW-1185">Reference proteome</keyword>
<evidence type="ECO:0008006" key="4">
    <source>
        <dbReference type="Google" id="ProtNLM"/>
    </source>
</evidence>
<proteinExistence type="predicted"/>
<evidence type="ECO:0000313" key="2">
    <source>
        <dbReference type="EMBL" id="GGP42507.1"/>
    </source>
</evidence>
<protein>
    <recommendedName>
        <fullName evidence="4">Secreted protein</fullName>
    </recommendedName>
</protein>
<reference evidence="3" key="1">
    <citation type="journal article" date="2019" name="Int. J. Syst. Evol. Microbiol.">
        <title>The Global Catalogue of Microorganisms (GCM) 10K type strain sequencing project: providing services to taxonomists for standard genome sequencing and annotation.</title>
        <authorList>
            <consortium name="The Broad Institute Genomics Platform"/>
            <consortium name="The Broad Institute Genome Sequencing Center for Infectious Disease"/>
            <person name="Wu L."/>
            <person name="Ma J."/>
        </authorList>
    </citation>
    <scope>NUCLEOTIDE SEQUENCE [LARGE SCALE GENOMIC DNA]</scope>
    <source>
        <strain evidence="3">JCM 32304</strain>
    </source>
</reference>